<keyword evidence="2" id="KW-0216">Detoxification</keyword>
<evidence type="ECO:0000256" key="4">
    <source>
        <dbReference type="ARBA" id="ARBA00025743"/>
    </source>
</evidence>
<dbReference type="GO" id="GO:0005737">
    <property type="term" value="C:cytoplasm"/>
    <property type="evidence" value="ECO:0007669"/>
    <property type="project" value="TreeGrafter"/>
</dbReference>
<evidence type="ECO:0000256" key="1">
    <source>
        <dbReference type="ARBA" id="ARBA00012452"/>
    </source>
</evidence>
<dbReference type="AlphaFoldDB" id="A0AAN9JZ94"/>
<comment type="catalytic activity">
    <reaction evidence="5">
        <text>RX + glutathione = an S-substituted glutathione + a halide anion + H(+)</text>
        <dbReference type="Rhea" id="RHEA:16437"/>
        <dbReference type="ChEBI" id="CHEBI:15378"/>
        <dbReference type="ChEBI" id="CHEBI:16042"/>
        <dbReference type="ChEBI" id="CHEBI:17792"/>
        <dbReference type="ChEBI" id="CHEBI:57925"/>
        <dbReference type="ChEBI" id="CHEBI:90779"/>
        <dbReference type="EC" id="2.5.1.18"/>
    </reaction>
</comment>
<dbReference type="CDD" id="cd03185">
    <property type="entry name" value="GST_C_Tau"/>
    <property type="match status" value="1"/>
</dbReference>
<evidence type="ECO:0000259" key="6">
    <source>
        <dbReference type="PROSITE" id="PS50404"/>
    </source>
</evidence>
<comment type="caution">
    <text evidence="8">The sequence shown here is derived from an EMBL/GenBank/DDBJ whole genome shotgun (WGS) entry which is preliminary data.</text>
</comment>
<dbReference type="Gene3D" id="3.40.30.10">
    <property type="entry name" value="Glutaredoxin"/>
    <property type="match status" value="1"/>
</dbReference>
<accession>A0AAN9JZ94</accession>
<dbReference type="InterPro" id="IPR004046">
    <property type="entry name" value="GST_C"/>
</dbReference>
<name>A0AAN9JZ94_CANGL</name>
<dbReference type="SUPFAM" id="SSF52833">
    <property type="entry name" value="Thioredoxin-like"/>
    <property type="match status" value="1"/>
</dbReference>
<dbReference type="FunFam" id="3.40.30.10:FF:000044">
    <property type="entry name" value="Glutathione S-transferase GSTU6"/>
    <property type="match status" value="1"/>
</dbReference>
<dbReference type="InterPro" id="IPR036249">
    <property type="entry name" value="Thioredoxin-like_sf"/>
</dbReference>
<evidence type="ECO:0000256" key="2">
    <source>
        <dbReference type="ARBA" id="ARBA00022575"/>
    </source>
</evidence>
<dbReference type="EMBL" id="JAYMYQ010000010">
    <property type="protein sequence ID" value="KAK7307154.1"/>
    <property type="molecule type" value="Genomic_DNA"/>
</dbReference>
<keyword evidence="3" id="KW-0808">Transferase</keyword>
<dbReference type="GO" id="GO:0009407">
    <property type="term" value="P:toxin catabolic process"/>
    <property type="evidence" value="ECO:0007669"/>
    <property type="project" value="UniProtKB-ARBA"/>
</dbReference>
<gene>
    <name evidence="8" type="ORF">VNO77_39972</name>
</gene>
<dbReference type="EC" id="2.5.1.18" evidence="1"/>
<protein>
    <recommendedName>
        <fullName evidence="1">glutathione transferase</fullName>
        <ecNumber evidence="1">2.5.1.18</ecNumber>
    </recommendedName>
</protein>
<dbReference type="SFLD" id="SFLDS00019">
    <property type="entry name" value="Glutathione_Transferase_(cytos"/>
    <property type="match status" value="1"/>
</dbReference>
<dbReference type="SFLD" id="SFLDG00358">
    <property type="entry name" value="Main_(cytGST)"/>
    <property type="match status" value="1"/>
</dbReference>
<dbReference type="Gene3D" id="1.20.1050.10">
    <property type="match status" value="1"/>
</dbReference>
<evidence type="ECO:0000313" key="8">
    <source>
        <dbReference type="EMBL" id="KAK7307154.1"/>
    </source>
</evidence>
<keyword evidence="9" id="KW-1185">Reference proteome</keyword>
<dbReference type="InterPro" id="IPR045073">
    <property type="entry name" value="Omega/Tau-like"/>
</dbReference>
<evidence type="ECO:0000256" key="3">
    <source>
        <dbReference type="ARBA" id="ARBA00022679"/>
    </source>
</evidence>
<organism evidence="8 9">
    <name type="scientific">Canavalia gladiata</name>
    <name type="common">Sword bean</name>
    <name type="synonym">Dolichos gladiatus</name>
    <dbReference type="NCBI Taxonomy" id="3824"/>
    <lineage>
        <taxon>Eukaryota</taxon>
        <taxon>Viridiplantae</taxon>
        <taxon>Streptophyta</taxon>
        <taxon>Embryophyta</taxon>
        <taxon>Tracheophyta</taxon>
        <taxon>Spermatophyta</taxon>
        <taxon>Magnoliopsida</taxon>
        <taxon>eudicotyledons</taxon>
        <taxon>Gunneridae</taxon>
        <taxon>Pentapetalae</taxon>
        <taxon>rosids</taxon>
        <taxon>fabids</taxon>
        <taxon>Fabales</taxon>
        <taxon>Fabaceae</taxon>
        <taxon>Papilionoideae</taxon>
        <taxon>50 kb inversion clade</taxon>
        <taxon>NPAAA clade</taxon>
        <taxon>indigoferoid/millettioid clade</taxon>
        <taxon>Phaseoleae</taxon>
        <taxon>Canavalia</taxon>
    </lineage>
</organism>
<reference evidence="8 9" key="1">
    <citation type="submission" date="2024-01" db="EMBL/GenBank/DDBJ databases">
        <title>The genomes of 5 underutilized Papilionoideae crops provide insights into root nodulation and disease resistanc.</title>
        <authorList>
            <person name="Jiang F."/>
        </authorList>
    </citation>
    <scope>NUCLEOTIDE SEQUENCE [LARGE SCALE GENOMIC DNA]</scope>
    <source>
        <strain evidence="8">LVBAO_FW01</strain>
        <tissue evidence="8">Leaves</tissue>
    </source>
</reference>
<dbReference type="InterPro" id="IPR036282">
    <property type="entry name" value="Glutathione-S-Trfase_C_sf"/>
</dbReference>
<evidence type="ECO:0000313" key="9">
    <source>
        <dbReference type="Proteomes" id="UP001367508"/>
    </source>
</evidence>
<dbReference type="InterPro" id="IPR004045">
    <property type="entry name" value="Glutathione_S-Trfase_N"/>
</dbReference>
<feature type="domain" description="GST N-terminal" evidence="6">
    <location>
        <begin position="4"/>
        <end position="83"/>
    </location>
</feature>
<dbReference type="Pfam" id="PF02798">
    <property type="entry name" value="GST_N"/>
    <property type="match status" value="1"/>
</dbReference>
<dbReference type="GO" id="GO:0006749">
    <property type="term" value="P:glutathione metabolic process"/>
    <property type="evidence" value="ECO:0007669"/>
    <property type="project" value="InterPro"/>
</dbReference>
<dbReference type="PROSITE" id="PS50405">
    <property type="entry name" value="GST_CTER"/>
    <property type="match status" value="1"/>
</dbReference>
<dbReference type="Pfam" id="PF00043">
    <property type="entry name" value="GST_C"/>
    <property type="match status" value="1"/>
</dbReference>
<dbReference type="PANTHER" id="PTHR11260">
    <property type="entry name" value="GLUTATHIONE S-TRANSFERASE, GST, SUPERFAMILY, GST DOMAIN CONTAINING"/>
    <property type="match status" value="1"/>
</dbReference>
<dbReference type="InterPro" id="IPR045074">
    <property type="entry name" value="GST_C_Tau"/>
</dbReference>
<dbReference type="SFLD" id="SFLDG01152">
    <property type="entry name" value="Main.3:_Omega-_and_Tau-like"/>
    <property type="match status" value="1"/>
</dbReference>
<dbReference type="FunFam" id="1.20.1050.10:FF:000016">
    <property type="entry name" value="Glutathione S-transferase U9"/>
    <property type="match status" value="1"/>
</dbReference>
<dbReference type="GO" id="GO:0004364">
    <property type="term" value="F:glutathione transferase activity"/>
    <property type="evidence" value="ECO:0007669"/>
    <property type="project" value="UniProtKB-EC"/>
</dbReference>
<dbReference type="InterPro" id="IPR010987">
    <property type="entry name" value="Glutathione-S-Trfase_C-like"/>
</dbReference>
<dbReference type="PANTHER" id="PTHR11260:SF779">
    <property type="entry name" value="GLUTATHIONE TRANSFERASE"/>
    <property type="match status" value="1"/>
</dbReference>
<dbReference type="SUPFAM" id="SSF47616">
    <property type="entry name" value="GST C-terminal domain-like"/>
    <property type="match status" value="1"/>
</dbReference>
<sequence>MAKNDLKLLGAWFSPFPLRVQIALNLKGLEYEFVEETLDSKSELLLKSNPVHKKIPVLIHADKPICESAIIVQYIDEVWTNSPSILPSNAYDRAIARFWAAYIDDKLLVAMLNILVAEDEEAKRVLFAELEEGFERMEDVLNKHSEGKAYFGGDSIGFIDIVFGSFLGFFRVLEEMNGRIMLDEAKNPSLTKWAQTFAAHPAVKDVLPQTHKLVEFAKVSNQRRAAQAST</sequence>
<dbReference type="PROSITE" id="PS50404">
    <property type="entry name" value="GST_NTER"/>
    <property type="match status" value="1"/>
</dbReference>
<dbReference type="Proteomes" id="UP001367508">
    <property type="component" value="Unassembled WGS sequence"/>
</dbReference>
<evidence type="ECO:0000259" key="7">
    <source>
        <dbReference type="PROSITE" id="PS50405"/>
    </source>
</evidence>
<proteinExistence type="inferred from homology"/>
<evidence type="ECO:0000256" key="5">
    <source>
        <dbReference type="ARBA" id="ARBA00047960"/>
    </source>
</evidence>
<dbReference type="CDD" id="cd03058">
    <property type="entry name" value="GST_N_Tau"/>
    <property type="match status" value="1"/>
</dbReference>
<dbReference type="InterPro" id="IPR040079">
    <property type="entry name" value="Glutathione_S-Trfase"/>
</dbReference>
<feature type="domain" description="GST C-terminal" evidence="7">
    <location>
        <begin position="89"/>
        <end position="216"/>
    </location>
</feature>
<comment type="similarity">
    <text evidence="4">Belongs to the GST superfamily. Tau family.</text>
</comment>